<dbReference type="GO" id="GO:0000271">
    <property type="term" value="P:polysaccharide biosynthetic process"/>
    <property type="evidence" value="ECO:0007669"/>
    <property type="project" value="TreeGrafter"/>
</dbReference>
<evidence type="ECO:0000313" key="1">
    <source>
        <dbReference type="EMBL" id="SVD87645.1"/>
    </source>
</evidence>
<dbReference type="InterPro" id="IPR015421">
    <property type="entry name" value="PyrdxlP-dep_Trfase_major"/>
</dbReference>
<gene>
    <name evidence="1" type="ORF">METZ01_LOCUS440499</name>
</gene>
<dbReference type="SUPFAM" id="SSF53383">
    <property type="entry name" value="PLP-dependent transferases"/>
    <property type="match status" value="1"/>
</dbReference>
<dbReference type="Gene3D" id="3.40.640.10">
    <property type="entry name" value="Type I PLP-dependent aspartate aminotransferase-like (Major domain)"/>
    <property type="match status" value="1"/>
</dbReference>
<proteinExistence type="predicted"/>
<dbReference type="GO" id="GO:0030170">
    <property type="term" value="F:pyridoxal phosphate binding"/>
    <property type="evidence" value="ECO:0007669"/>
    <property type="project" value="TreeGrafter"/>
</dbReference>
<organism evidence="1">
    <name type="scientific">marine metagenome</name>
    <dbReference type="NCBI Taxonomy" id="408172"/>
    <lineage>
        <taxon>unclassified sequences</taxon>
        <taxon>metagenomes</taxon>
        <taxon>ecological metagenomes</taxon>
    </lineage>
</organism>
<dbReference type="Pfam" id="PF01041">
    <property type="entry name" value="DegT_DnrJ_EryC1"/>
    <property type="match status" value="1"/>
</dbReference>
<sequence length="198" mass="23088">KIITTAEGGLATTNSEELAERMQLLRSHGVTRNQKLMTKEIEGAWYYQQIDLGFNYRMTELQAALGVSQMKRLDEFVAKRHSLQERYDLLLKNLPIIKPFQAENTYSALHLYPIQIVLNKVQKSRKQIFNELRDKGIGVNVHYMPIHMQPYYRQFGFNEGDFPNSEDYYSQAISIPLFHSMSLVQQDEVIAKLKMIIK</sequence>
<dbReference type="PANTHER" id="PTHR30244">
    <property type="entry name" value="TRANSAMINASE"/>
    <property type="match status" value="1"/>
</dbReference>
<dbReference type="PANTHER" id="PTHR30244:SF34">
    <property type="entry name" value="DTDP-4-AMINO-4,6-DIDEOXYGALACTOSE TRANSAMINASE"/>
    <property type="match status" value="1"/>
</dbReference>
<evidence type="ECO:0008006" key="2">
    <source>
        <dbReference type="Google" id="ProtNLM"/>
    </source>
</evidence>
<name>A0A382YXU7_9ZZZZ</name>
<feature type="non-terminal residue" evidence="1">
    <location>
        <position position="1"/>
    </location>
</feature>
<dbReference type="AlphaFoldDB" id="A0A382YXU7"/>
<dbReference type="EMBL" id="UINC01179125">
    <property type="protein sequence ID" value="SVD87645.1"/>
    <property type="molecule type" value="Genomic_DNA"/>
</dbReference>
<dbReference type="InterPro" id="IPR015422">
    <property type="entry name" value="PyrdxlP-dep_Trfase_small"/>
</dbReference>
<dbReference type="Gene3D" id="3.90.1150.10">
    <property type="entry name" value="Aspartate Aminotransferase, domain 1"/>
    <property type="match status" value="1"/>
</dbReference>
<dbReference type="InterPro" id="IPR000653">
    <property type="entry name" value="DegT/StrS_aminotransferase"/>
</dbReference>
<protein>
    <recommendedName>
        <fullName evidence="2">UDP-4-amino-4, 6-dideoxy-N-acetyl-beta-L-altrosamine transaminase</fullName>
    </recommendedName>
</protein>
<dbReference type="InterPro" id="IPR015424">
    <property type="entry name" value="PyrdxlP-dep_Trfase"/>
</dbReference>
<reference evidence="1" key="1">
    <citation type="submission" date="2018-05" db="EMBL/GenBank/DDBJ databases">
        <authorList>
            <person name="Lanie J.A."/>
            <person name="Ng W.-L."/>
            <person name="Kazmierczak K.M."/>
            <person name="Andrzejewski T.M."/>
            <person name="Davidsen T.M."/>
            <person name="Wayne K.J."/>
            <person name="Tettelin H."/>
            <person name="Glass J.I."/>
            <person name="Rusch D."/>
            <person name="Podicherti R."/>
            <person name="Tsui H.-C.T."/>
            <person name="Winkler M.E."/>
        </authorList>
    </citation>
    <scope>NUCLEOTIDE SEQUENCE</scope>
</reference>
<dbReference type="GO" id="GO:0008483">
    <property type="term" value="F:transaminase activity"/>
    <property type="evidence" value="ECO:0007669"/>
    <property type="project" value="TreeGrafter"/>
</dbReference>
<accession>A0A382YXU7</accession>